<gene>
    <name evidence="1" type="ORF">GCM10022214_63990</name>
</gene>
<accession>A0ABP7WQU8</accession>
<reference evidence="2" key="1">
    <citation type="journal article" date="2019" name="Int. J. Syst. Evol. Microbiol.">
        <title>The Global Catalogue of Microorganisms (GCM) 10K type strain sequencing project: providing services to taxonomists for standard genome sequencing and annotation.</title>
        <authorList>
            <consortium name="The Broad Institute Genomics Platform"/>
            <consortium name="The Broad Institute Genome Sequencing Center for Infectious Disease"/>
            <person name="Wu L."/>
            <person name="Ma J."/>
        </authorList>
    </citation>
    <scope>NUCLEOTIDE SEQUENCE [LARGE SCALE GENOMIC DNA]</scope>
    <source>
        <strain evidence="2">JCM 16702</strain>
    </source>
</reference>
<proteinExistence type="predicted"/>
<protein>
    <recommendedName>
        <fullName evidence="3">DUF1697 domain-containing protein</fullName>
    </recommendedName>
</protein>
<sequence length="180" mass="19823">MSTVFVVFYRNMNLGHQNSPDRAALEDALREAGASFVRSFQTNGTVLVKVGDEDPREVVDRAAPRLTAVSGYKDAAIVRPVDHLETILDRNPFAGSTDERTYRETFTFFDGDHDFGAPVPWTNRRGDVDIIEFSQGVALSVIRKTGSRVGNPTAELEARLGVPATTRTAGTIRRLLKASR</sequence>
<dbReference type="SUPFAM" id="SSF160379">
    <property type="entry name" value="SP0830-like"/>
    <property type="match status" value="1"/>
</dbReference>
<dbReference type="Pfam" id="PF08002">
    <property type="entry name" value="DUF1697"/>
    <property type="match status" value="1"/>
</dbReference>
<dbReference type="Gene3D" id="3.30.70.1280">
    <property type="entry name" value="SP0830-like domains"/>
    <property type="match status" value="1"/>
</dbReference>
<dbReference type="InterPro" id="IPR012545">
    <property type="entry name" value="DUF1697"/>
</dbReference>
<dbReference type="RefSeq" id="WP_344955071.1">
    <property type="nucleotide sequence ID" value="NZ_BAAAZG010000048.1"/>
</dbReference>
<evidence type="ECO:0000313" key="2">
    <source>
        <dbReference type="Proteomes" id="UP001500683"/>
    </source>
</evidence>
<dbReference type="EMBL" id="BAAAZG010000048">
    <property type="protein sequence ID" value="GAA4093236.1"/>
    <property type="molecule type" value="Genomic_DNA"/>
</dbReference>
<organism evidence="1 2">
    <name type="scientific">Actinomadura miaoliensis</name>
    <dbReference type="NCBI Taxonomy" id="430685"/>
    <lineage>
        <taxon>Bacteria</taxon>
        <taxon>Bacillati</taxon>
        <taxon>Actinomycetota</taxon>
        <taxon>Actinomycetes</taxon>
        <taxon>Streptosporangiales</taxon>
        <taxon>Thermomonosporaceae</taxon>
        <taxon>Actinomadura</taxon>
    </lineage>
</organism>
<comment type="caution">
    <text evidence="1">The sequence shown here is derived from an EMBL/GenBank/DDBJ whole genome shotgun (WGS) entry which is preliminary data.</text>
</comment>
<evidence type="ECO:0008006" key="3">
    <source>
        <dbReference type="Google" id="ProtNLM"/>
    </source>
</evidence>
<keyword evidence="2" id="KW-1185">Reference proteome</keyword>
<evidence type="ECO:0000313" key="1">
    <source>
        <dbReference type="EMBL" id="GAA4093236.1"/>
    </source>
</evidence>
<name>A0ABP7WQU8_9ACTN</name>
<dbReference type="Proteomes" id="UP001500683">
    <property type="component" value="Unassembled WGS sequence"/>
</dbReference>